<dbReference type="STRING" id="3750.A0A498KS53"/>
<organism evidence="2 3">
    <name type="scientific">Malus domestica</name>
    <name type="common">Apple</name>
    <name type="synonym">Pyrus malus</name>
    <dbReference type="NCBI Taxonomy" id="3750"/>
    <lineage>
        <taxon>Eukaryota</taxon>
        <taxon>Viridiplantae</taxon>
        <taxon>Streptophyta</taxon>
        <taxon>Embryophyta</taxon>
        <taxon>Tracheophyta</taxon>
        <taxon>Spermatophyta</taxon>
        <taxon>Magnoliopsida</taxon>
        <taxon>eudicotyledons</taxon>
        <taxon>Gunneridae</taxon>
        <taxon>Pentapetalae</taxon>
        <taxon>rosids</taxon>
        <taxon>fabids</taxon>
        <taxon>Rosales</taxon>
        <taxon>Rosaceae</taxon>
        <taxon>Amygdaloideae</taxon>
        <taxon>Maleae</taxon>
        <taxon>Malus</taxon>
    </lineage>
</organism>
<comment type="caution">
    <text evidence="2">The sequence shown here is derived from an EMBL/GenBank/DDBJ whole genome shotgun (WGS) entry which is preliminary data.</text>
</comment>
<reference evidence="2 3" key="1">
    <citation type="submission" date="2018-10" db="EMBL/GenBank/DDBJ databases">
        <title>A high-quality apple genome assembly.</title>
        <authorList>
            <person name="Hu J."/>
        </authorList>
    </citation>
    <scope>NUCLEOTIDE SEQUENCE [LARGE SCALE GENOMIC DNA]</scope>
    <source>
        <strain evidence="3">cv. HFTH1</strain>
        <tissue evidence="2">Young leaf</tissue>
    </source>
</reference>
<feature type="compositionally biased region" description="Low complexity" evidence="1">
    <location>
        <begin position="1"/>
        <end position="11"/>
    </location>
</feature>
<dbReference type="AlphaFoldDB" id="A0A498KS53"/>
<gene>
    <name evidence="2" type="ORF">DVH24_022636</name>
</gene>
<dbReference type="EMBL" id="RDQH01000327">
    <property type="protein sequence ID" value="RXI08492.1"/>
    <property type="molecule type" value="Genomic_DNA"/>
</dbReference>
<evidence type="ECO:0000256" key="1">
    <source>
        <dbReference type="SAM" id="MobiDB-lite"/>
    </source>
</evidence>
<proteinExistence type="predicted"/>
<name>A0A498KS53_MALDO</name>
<feature type="region of interest" description="Disordered" evidence="1">
    <location>
        <begin position="1"/>
        <end position="24"/>
    </location>
</feature>
<evidence type="ECO:0000313" key="3">
    <source>
        <dbReference type="Proteomes" id="UP000290289"/>
    </source>
</evidence>
<sequence length="115" mass="12773">MSSPTNDSCCSSPPPPSGEINKISKINGDDLKFDDFDDGEASKPNFVFKFEFQTRELLSRINGGNNANGDSAFSEEYEFLAEKFNKMKAAENVNCFMEEAKAASFNVEEVHEETP</sequence>
<dbReference type="Proteomes" id="UP000290289">
    <property type="component" value="Chromosome 1"/>
</dbReference>
<keyword evidence="3" id="KW-1185">Reference proteome</keyword>
<evidence type="ECO:0000313" key="2">
    <source>
        <dbReference type="EMBL" id="RXI08492.1"/>
    </source>
</evidence>
<accession>A0A498KS53</accession>
<protein>
    <submittedName>
        <fullName evidence="2">Uncharacterized protein</fullName>
    </submittedName>
</protein>